<evidence type="ECO:0000256" key="3">
    <source>
        <dbReference type="ARBA" id="ARBA00022692"/>
    </source>
</evidence>
<evidence type="ECO:0000259" key="8">
    <source>
        <dbReference type="Pfam" id="PF13567"/>
    </source>
</evidence>
<keyword evidence="5 6" id="KW-0472">Membrane</keyword>
<dbReference type="NCBIfam" id="TIGR00360">
    <property type="entry name" value="ComEC_N-term"/>
    <property type="match status" value="1"/>
</dbReference>
<feature type="transmembrane region" description="Helical" evidence="6">
    <location>
        <begin position="271"/>
        <end position="289"/>
    </location>
</feature>
<reference evidence="9" key="2">
    <citation type="submission" date="2021-01" db="EMBL/GenBank/DDBJ databases">
        <authorList>
            <person name="Mieszkin S."/>
            <person name="Pouder E."/>
            <person name="Alain K."/>
        </authorList>
    </citation>
    <scope>NUCLEOTIDE SEQUENCE</scope>
    <source>
        <strain evidence="9">HW T2.11</strain>
    </source>
</reference>
<feature type="transmembrane region" description="Helical" evidence="6">
    <location>
        <begin position="377"/>
        <end position="403"/>
    </location>
</feature>
<dbReference type="Proteomes" id="UP000708298">
    <property type="component" value="Unassembled WGS sequence"/>
</dbReference>
<feature type="domain" description="DUF4131" evidence="8">
    <location>
        <begin position="20"/>
        <end position="167"/>
    </location>
</feature>
<dbReference type="GO" id="GO:0005886">
    <property type="term" value="C:plasma membrane"/>
    <property type="evidence" value="ECO:0007669"/>
    <property type="project" value="UniProtKB-SubCell"/>
</dbReference>
<sequence>MAGRLYRRRQSFFSLPAMPPVWVAFPPVLLSLATLVLVWRRHLGRAAGLCLVAASLGFAAASIKTHSLPPLPDLPRHATLVDGRVVAVDPLPQGRRVLLSAVRLDGGPMLHRALRIRLRGNDIGPILPGDHLRLRALLRPPYAPSFPGGWDQRRDAYFQKLAGVGFALGLAQRQAPARPGGLSLWWQGLREHVAARVLGLTPGTAGGVAATLLTGLSSAIPLADRQAFATAGLSHILAVAGLHIGIVMTTVFVTLRWALAHWPWIALRLPIKQIAGVAAIAVGGAYMAMTGMHLPIIRSFIMAALITLGLLAGRRAVSLRSLALAASLLLMLQPQALAGVSFQMSFAAVLVLIAGYEQLRRAPLGLLRHRAGFLGFLLRDLTLVAITSVMAAMATAPFAAYHFGQVETYSIPANMLAVPLTAFWVLPLGLVGLALWPLHLAALGFVPMGWGCCLLVHIARLAASLPAASIAVPPAPLWGLVLAGFSLVWLCLWQTRLRLLGLPPLLFAVFLLPPLQRPPDILVSPDYRLIAFRMPQAVYLLSATKDDFTLGEWRRFFGGRPVLPLTAASGIACAPQGCVLRQASGYRTLLWRADNPPGACDGIGIILALDYWDRPLAGGCAGIPFVDRGLVQRAGAAAVFLGARPRMRLDRPARGDWPWLPMVQRSHENQD</sequence>
<feature type="transmembrane region" description="Helical" evidence="6">
    <location>
        <begin position="296"/>
        <end position="316"/>
    </location>
</feature>
<keyword evidence="4 6" id="KW-1133">Transmembrane helix</keyword>
<evidence type="ECO:0000313" key="10">
    <source>
        <dbReference type="Proteomes" id="UP000708298"/>
    </source>
</evidence>
<comment type="subcellular location">
    <subcellularLocation>
        <location evidence="1">Cell membrane</location>
        <topology evidence="1">Multi-pass membrane protein</topology>
    </subcellularLocation>
</comment>
<accession>A0A963YSJ5</accession>
<dbReference type="PANTHER" id="PTHR30619:SF1">
    <property type="entry name" value="RECOMBINATION PROTEIN 2"/>
    <property type="match status" value="1"/>
</dbReference>
<dbReference type="EMBL" id="JAESVB010000004">
    <property type="protein sequence ID" value="MCB8875645.1"/>
    <property type="molecule type" value="Genomic_DNA"/>
</dbReference>
<evidence type="ECO:0000256" key="4">
    <source>
        <dbReference type="ARBA" id="ARBA00022989"/>
    </source>
</evidence>
<keyword evidence="10" id="KW-1185">Reference proteome</keyword>
<feature type="transmembrane region" description="Helical" evidence="6">
    <location>
        <begin position="20"/>
        <end position="39"/>
    </location>
</feature>
<feature type="transmembrane region" description="Helical" evidence="6">
    <location>
        <begin position="205"/>
        <end position="223"/>
    </location>
</feature>
<dbReference type="Pfam" id="PF03772">
    <property type="entry name" value="Competence"/>
    <property type="match status" value="1"/>
</dbReference>
<feature type="transmembrane region" description="Helical" evidence="6">
    <location>
        <begin position="499"/>
        <end position="515"/>
    </location>
</feature>
<evidence type="ECO:0000313" key="9">
    <source>
        <dbReference type="EMBL" id="MCB8875645.1"/>
    </source>
</evidence>
<protein>
    <submittedName>
        <fullName evidence="9">ComEC/Rec2 family competence protein</fullName>
    </submittedName>
</protein>
<gene>
    <name evidence="9" type="ORF">ASILVAE211_10665</name>
</gene>
<feature type="transmembrane region" description="Helical" evidence="6">
    <location>
        <begin position="475"/>
        <end position="492"/>
    </location>
</feature>
<feature type="transmembrane region" description="Helical" evidence="6">
    <location>
        <begin position="336"/>
        <end position="356"/>
    </location>
</feature>
<dbReference type="InterPro" id="IPR004477">
    <property type="entry name" value="ComEC_N"/>
</dbReference>
<evidence type="ECO:0000256" key="5">
    <source>
        <dbReference type="ARBA" id="ARBA00023136"/>
    </source>
</evidence>
<dbReference type="Pfam" id="PF13567">
    <property type="entry name" value="DUF4131"/>
    <property type="match status" value="1"/>
</dbReference>
<proteinExistence type="predicted"/>
<comment type="caution">
    <text evidence="9">The sequence shown here is derived from an EMBL/GenBank/DDBJ whole genome shotgun (WGS) entry which is preliminary data.</text>
</comment>
<feature type="transmembrane region" description="Helical" evidence="6">
    <location>
        <begin position="46"/>
        <end position="63"/>
    </location>
</feature>
<dbReference type="InterPro" id="IPR025405">
    <property type="entry name" value="DUF4131"/>
</dbReference>
<keyword evidence="3 6" id="KW-0812">Transmembrane</keyword>
<evidence type="ECO:0000256" key="1">
    <source>
        <dbReference type="ARBA" id="ARBA00004651"/>
    </source>
</evidence>
<feature type="domain" description="ComEC/Rec2-related protein" evidence="7">
    <location>
        <begin position="212"/>
        <end position="495"/>
    </location>
</feature>
<keyword evidence="2" id="KW-1003">Cell membrane</keyword>
<evidence type="ECO:0000256" key="6">
    <source>
        <dbReference type="SAM" id="Phobius"/>
    </source>
</evidence>
<name>A0A963YSJ5_9PROT</name>
<reference evidence="9" key="1">
    <citation type="journal article" date="2021" name="Microorganisms">
        <title>Acidisoma silvae sp. nov. and Acidisomacellulosilytica sp. nov., Two Acidophilic Bacteria Isolated from Decaying Wood, Hydrolyzing Cellulose and Producing Poly-3-hydroxybutyrate.</title>
        <authorList>
            <person name="Mieszkin S."/>
            <person name="Pouder E."/>
            <person name="Uroz S."/>
            <person name="Simon-Colin C."/>
            <person name="Alain K."/>
        </authorList>
    </citation>
    <scope>NUCLEOTIDE SEQUENCE</scope>
    <source>
        <strain evidence="9">HW T2.11</strain>
    </source>
</reference>
<evidence type="ECO:0000259" key="7">
    <source>
        <dbReference type="Pfam" id="PF03772"/>
    </source>
</evidence>
<dbReference type="InterPro" id="IPR052159">
    <property type="entry name" value="Competence_DNA_uptake"/>
</dbReference>
<organism evidence="9 10">
    <name type="scientific">Acidisoma silvae</name>
    <dbReference type="NCBI Taxonomy" id="2802396"/>
    <lineage>
        <taxon>Bacteria</taxon>
        <taxon>Pseudomonadati</taxon>
        <taxon>Pseudomonadota</taxon>
        <taxon>Alphaproteobacteria</taxon>
        <taxon>Acetobacterales</taxon>
        <taxon>Acidocellaceae</taxon>
        <taxon>Acidisoma</taxon>
    </lineage>
</organism>
<feature type="transmembrane region" description="Helical" evidence="6">
    <location>
        <begin position="415"/>
        <end position="436"/>
    </location>
</feature>
<evidence type="ECO:0000256" key="2">
    <source>
        <dbReference type="ARBA" id="ARBA00022475"/>
    </source>
</evidence>
<feature type="transmembrane region" description="Helical" evidence="6">
    <location>
        <begin position="443"/>
        <end position="463"/>
    </location>
</feature>
<dbReference type="RefSeq" id="WP_227321307.1">
    <property type="nucleotide sequence ID" value="NZ_JAESVB010000004.1"/>
</dbReference>
<dbReference type="AlphaFoldDB" id="A0A963YSJ5"/>
<feature type="transmembrane region" description="Helical" evidence="6">
    <location>
        <begin position="235"/>
        <end position="259"/>
    </location>
</feature>
<dbReference type="PANTHER" id="PTHR30619">
    <property type="entry name" value="DNA INTERNALIZATION/COMPETENCE PROTEIN COMEC/REC2"/>
    <property type="match status" value="1"/>
</dbReference>